<keyword evidence="5 8" id="KW-0689">Ribosomal protein</keyword>
<proteinExistence type="inferred from homology"/>
<comment type="similarity">
    <text evidence="2 8">Belongs to the bacterial ribosomal protein bS20 family.</text>
</comment>
<evidence type="ECO:0000256" key="2">
    <source>
        <dbReference type="ARBA" id="ARBA00007634"/>
    </source>
</evidence>
<gene>
    <name evidence="8 9" type="primary">rpsT</name>
    <name evidence="9" type="ORF">HMPREF9444_00880</name>
</gene>
<protein>
    <recommendedName>
        <fullName evidence="7 8">Small ribosomal subunit protein bS20</fullName>
    </recommendedName>
</protein>
<dbReference type="Proteomes" id="UP000018458">
    <property type="component" value="Unassembled WGS sequence"/>
</dbReference>
<evidence type="ECO:0000313" key="10">
    <source>
        <dbReference type="Proteomes" id="UP000018458"/>
    </source>
</evidence>
<dbReference type="PANTHER" id="PTHR33398:SF1">
    <property type="entry name" value="SMALL RIBOSOMAL SUBUNIT PROTEIN BS20C"/>
    <property type="match status" value="1"/>
</dbReference>
<comment type="function">
    <text evidence="1 8">Binds directly to 16S ribosomal RNA.</text>
</comment>
<accession>E8LJK1</accession>
<dbReference type="GO" id="GO:0070181">
    <property type="term" value="F:small ribosomal subunit rRNA binding"/>
    <property type="evidence" value="ECO:0007669"/>
    <property type="project" value="TreeGrafter"/>
</dbReference>
<evidence type="ECO:0000256" key="7">
    <source>
        <dbReference type="ARBA" id="ARBA00035136"/>
    </source>
</evidence>
<keyword evidence="3 8" id="KW-0699">rRNA-binding</keyword>
<evidence type="ECO:0000313" key="9">
    <source>
        <dbReference type="EMBL" id="EFY07299.1"/>
    </source>
</evidence>
<dbReference type="Pfam" id="PF01649">
    <property type="entry name" value="Ribosomal_S20p"/>
    <property type="match status" value="1"/>
</dbReference>
<dbReference type="AlphaFoldDB" id="E8LJK1"/>
<dbReference type="GO" id="GO:0006412">
    <property type="term" value="P:translation"/>
    <property type="evidence" value="ECO:0007669"/>
    <property type="project" value="UniProtKB-UniRule"/>
</dbReference>
<keyword evidence="10" id="KW-1185">Reference proteome</keyword>
<comment type="caution">
    <text evidence="9">The sequence shown here is derived from an EMBL/GenBank/DDBJ whole genome shotgun (WGS) entry which is preliminary data.</text>
</comment>
<dbReference type="HOGENOM" id="CLU_160655_4_0_6"/>
<dbReference type="InterPro" id="IPR036510">
    <property type="entry name" value="Ribosomal_bS20_sf"/>
</dbReference>
<dbReference type="Gene3D" id="1.20.58.110">
    <property type="entry name" value="Ribosomal protein S20"/>
    <property type="match status" value="1"/>
</dbReference>
<keyword evidence="4 8" id="KW-0694">RNA-binding</keyword>
<sequence length="102" mass="11161">MNWNVASVNNNQELFVPNIKSAKKRVIISEKARQRNVAARSKMRTLIKKVLAACANNDKAAAQAAFKEAEPVLDRAACKGLIHKNKAARHKSDLAAKIKAIA</sequence>
<name>E8LJK1_SUCHY</name>
<evidence type="ECO:0000256" key="1">
    <source>
        <dbReference type="ARBA" id="ARBA00003134"/>
    </source>
</evidence>
<dbReference type="SUPFAM" id="SSF46992">
    <property type="entry name" value="Ribosomal protein S20"/>
    <property type="match status" value="1"/>
</dbReference>
<evidence type="ECO:0000256" key="8">
    <source>
        <dbReference type="HAMAP-Rule" id="MF_00500"/>
    </source>
</evidence>
<dbReference type="EMBL" id="AEVO01000042">
    <property type="protein sequence ID" value="EFY07299.1"/>
    <property type="molecule type" value="Genomic_DNA"/>
</dbReference>
<dbReference type="HAMAP" id="MF_00500">
    <property type="entry name" value="Ribosomal_bS20"/>
    <property type="match status" value="1"/>
</dbReference>
<dbReference type="PANTHER" id="PTHR33398">
    <property type="entry name" value="30S RIBOSOMAL PROTEIN S20"/>
    <property type="match status" value="1"/>
</dbReference>
<dbReference type="eggNOG" id="COG0268">
    <property type="taxonomic scope" value="Bacteria"/>
</dbReference>
<evidence type="ECO:0000256" key="4">
    <source>
        <dbReference type="ARBA" id="ARBA00022884"/>
    </source>
</evidence>
<organism evidence="9 10">
    <name type="scientific">Succinatimonas hippei (strain DSM 22608 / JCM 16073 / KCTC 15190 / YIT 12066)</name>
    <dbReference type="NCBI Taxonomy" id="762983"/>
    <lineage>
        <taxon>Bacteria</taxon>
        <taxon>Pseudomonadati</taxon>
        <taxon>Pseudomonadota</taxon>
        <taxon>Gammaproteobacteria</taxon>
        <taxon>Aeromonadales</taxon>
        <taxon>Succinivibrionaceae</taxon>
        <taxon>Succinatimonas</taxon>
    </lineage>
</organism>
<dbReference type="FunFam" id="1.20.58.110:FF:000001">
    <property type="entry name" value="30S ribosomal protein S20"/>
    <property type="match status" value="1"/>
</dbReference>
<evidence type="ECO:0000256" key="6">
    <source>
        <dbReference type="ARBA" id="ARBA00023274"/>
    </source>
</evidence>
<evidence type="ECO:0000256" key="3">
    <source>
        <dbReference type="ARBA" id="ARBA00022730"/>
    </source>
</evidence>
<reference evidence="9 10" key="1">
    <citation type="submission" date="2011-01" db="EMBL/GenBank/DDBJ databases">
        <authorList>
            <person name="Weinstock G."/>
            <person name="Sodergren E."/>
            <person name="Clifton S."/>
            <person name="Fulton L."/>
            <person name="Fulton B."/>
            <person name="Courtney L."/>
            <person name="Fronick C."/>
            <person name="Harrison M."/>
            <person name="Strong C."/>
            <person name="Farmer C."/>
            <person name="Delahaunty K."/>
            <person name="Markovic C."/>
            <person name="Hall O."/>
            <person name="Minx P."/>
            <person name="Tomlinson C."/>
            <person name="Mitreva M."/>
            <person name="Hou S."/>
            <person name="Chen J."/>
            <person name="Wollam A."/>
            <person name="Pepin K.H."/>
            <person name="Johnson M."/>
            <person name="Bhonagiri V."/>
            <person name="Zhang X."/>
            <person name="Suruliraj S."/>
            <person name="Warren W."/>
            <person name="Chinwalla A."/>
            <person name="Mardis E.R."/>
            <person name="Wilson R.K."/>
        </authorList>
    </citation>
    <scope>NUCLEOTIDE SEQUENCE [LARGE SCALE GENOMIC DNA]</scope>
    <source>
        <strain evidence="10">DSM 22608 / JCM 16073 / KCTC 15190 / YIT 12066</strain>
    </source>
</reference>
<dbReference type="InterPro" id="IPR002583">
    <property type="entry name" value="Ribosomal_bS20"/>
</dbReference>
<evidence type="ECO:0000256" key="5">
    <source>
        <dbReference type="ARBA" id="ARBA00022980"/>
    </source>
</evidence>
<dbReference type="GO" id="GO:0015935">
    <property type="term" value="C:small ribosomal subunit"/>
    <property type="evidence" value="ECO:0007669"/>
    <property type="project" value="TreeGrafter"/>
</dbReference>
<dbReference type="GO" id="GO:0005829">
    <property type="term" value="C:cytosol"/>
    <property type="evidence" value="ECO:0007669"/>
    <property type="project" value="TreeGrafter"/>
</dbReference>
<dbReference type="NCBIfam" id="TIGR00029">
    <property type="entry name" value="S20"/>
    <property type="match status" value="1"/>
</dbReference>
<keyword evidence="6 8" id="KW-0687">Ribonucleoprotein</keyword>
<dbReference type="STRING" id="762983.HMPREF9444_00880"/>
<dbReference type="GO" id="GO:0003735">
    <property type="term" value="F:structural constituent of ribosome"/>
    <property type="evidence" value="ECO:0007669"/>
    <property type="project" value="InterPro"/>
</dbReference>